<dbReference type="PANTHER" id="PTHR37461:SF1">
    <property type="entry name" value="ANTI-SIGMA-K FACTOR RSKA"/>
    <property type="match status" value="1"/>
</dbReference>
<dbReference type="RefSeq" id="WP_091410127.1">
    <property type="nucleotide sequence ID" value="NZ_LT629749.1"/>
</dbReference>
<dbReference type="Proteomes" id="UP000199092">
    <property type="component" value="Chromosome I"/>
</dbReference>
<evidence type="ECO:0000256" key="6">
    <source>
        <dbReference type="ARBA" id="ARBA00023163"/>
    </source>
</evidence>
<evidence type="ECO:0000313" key="10">
    <source>
        <dbReference type="Proteomes" id="UP000199092"/>
    </source>
</evidence>
<comment type="subcellular location">
    <subcellularLocation>
        <location evidence="1">Membrane</location>
        <topology evidence="1">Single-pass membrane protein</topology>
    </subcellularLocation>
</comment>
<keyword evidence="2 7" id="KW-0812">Transmembrane</keyword>
<proteinExistence type="predicted"/>
<reference evidence="9 10" key="1">
    <citation type="submission" date="2016-10" db="EMBL/GenBank/DDBJ databases">
        <authorList>
            <person name="de Groot N.N."/>
        </authorList>
    </citation>
    <scope>NUCLEOTIDE SEQUENCE [LARGE SCALE GENOMIC DNA]</scope>
    <source>
        <strain evidence="9 10">DSM 21741</strain>
    </source>
</reference>
<dbReference type="Pfam" id="PF13490">
    <property type="entry name" value="zf-HC2"/>
    <property type="match status" value="1"/>
</dbReference>
<organism evidence="9 10">
    <name type="scientific">Friedmanniella luteola</name>
    <dbReference type="NCBI Taxonomy" id="546871"/>
    <lineage>
        <taxon>Bacteria</taxon>
        <taxon>Bacillati</taxon>
        <taxon>Actinomycetota</taxon>
        <taxon>Actinomycetes</taxon>
        <taxon>Propionibacteriales</taxon>
        <taxon>Nocardioidaceae</taxon>
        <taxon>Friedmanniella</taxon>
    </lineage>
</organism>
<keyword evidence="10" id="KW-1185">Reference proteome</keyword>
<evidence type="ECO:0000256" key="5">
    <source>
        <dbReference type="ARBA" id="ARBA00023136"/>
    </source>
</evidence>
<dbReference type="InterPro" id="IPR027383">
    <property type="entry name" value="Znf_put"/>
</dbReference>
<dbReference type="Gene3D" id="1.10.10.1320">
    <property type="entry name" value="Anti-sigma factor, zinc-finger domain"/>
    <property type="match status" value="1"/>
</dbReference>
<evidence type="ECO:0000259" key="8">
    <source>
        <dbReference type="Pfam" id="PF13490"/>
    </source>
</evidence>
<dbReference type="STRING" id="546871.SAMN04488543_0661"/>
<dbReference type="PANTHER" id="PTHR37461">
    <property type="entry name" value="ANTI-SIGMA-K FACTOR RSKA"/>
    <property type="match status" value="1"/>
</dbReference>
<dbReference type="InterPro" id="IPR051474">
    <property type="entry name" value="Anti-sigma-K/W_factor"/>
</dbReference>
<keyword evidence="5 7" id="KW-0472">Membrane</keyword>
<keyword evidence="9" id="KW-0479">Metal-binding</keyword>
<evidence type="ECO:0000256" key="7">
    <source>
        <dbReference type="SAM" id="Phobius"/>
    </source>
</evidence>
<keyword evidence="4" id="KW-0805">Transcription regulation</keyword>
<sequence length="230" mass="23449">MTDQDRTGGHLGDGGHAALRELLGAHVLGQLAPGERQRVEVHLAGCADCRAEVAALEPVVAALQQLDPSLADAADPPAALEGEVIAAVGARRRAAARRSVRRRVAGAVLVAASVAAAFGAGAWFAGSRDQPPVIAVDLRLDAPGLTADAGLVRHTWGTELKLEAAGLDRGQSYAVTFVRDDGSRVSAGSFLGTGADAVRCSVNAAVPVDETRQLLVTDPGGTVVMDADLG</sequence>
<dbReference type="GO" id="GO:0016989">
    <property type="term" value="F:sigma factor antagonist activity"/>
    <property type="evidence" value="ECO:0007669"/>
    <property type="project" value="TreeGrafter"/>
</dbReference>
<keyword evidence="6" id="KW-0804">Transcription</keyword>
<dbReference type="OrthoDB" id="5242431at2"/>
<gene>
    <name evidence="9" type="ORF">SAMN04488543_0661</name>
</gene>
<keyword evidence="9" id="KW-0863">Zinc-finger</keyword>
<dbReference type="GO" id="GO:0016020">
    <property type="term" value="C:membrane"/>
    <property type="evidence" value="ECO:0007669"/>
    <property type="project" value="UniProtKB-SubCell"/>
</dbReference>
<evidence type="ECO:0000256" key="4">
    <source>
        <dbReference type="ARBA" id="ARBA00023015"/>
    </source>
</evidence>
<dbReference type="InterPro" id="IPR041916">
    <property type="entry name" value="Anti_sigma_zinc_sf"/>
</dbReference>
<name>A0A1H1MKM6_9ACTN</name>
<accession>A0A1H1MKM6</accession>
<keyword evidence="9" id="KW-0862">Zinc</keyword>
<dbReference type="AlphaFoldDB" id="A0A1H1MKM6"/>
<keyword evidence="3 7" id="KW-1133">Transmembrane helix</keyword>
<protein>
    <submittedName>
        <fullName evidence="9">Putative zinc-finger</fullName>
    </submittedName>
</protein>
<evidence type="ECO:0000256" key="2">
    <source>
        <dbReference type="ARBA" id="ARBA00022692"/>
    </source>
</evidence>
<feature type="transmembrane region" description="Helical" evidence="7">
    <location>
        <begin position="104"/>
        <end position="125"/>
    </location>
</feature>
<feature type="domain" description="Putative zinc-finger" evidence="8">
    <location>
        <begin position="19"/>
        <end position="50"/>
    </location>
</feature>
<dbReference type="GO" id="GO:0008270">
    <property type="term" value="F:zinc ion binding"/>
    <property type="evidence" value="ECO:0007669"/>
    <property type="project" value="UniProtKB-KW"/>
</dbReference>
<evidence type="ECO:0000256" key="1">
    <source>
        <dbReference type="ARBA" id="ARBA00004167"/>
    </source>
</evidence>
<dbReference type="EMBL" id="LT629749">
    <property type="protein sequence ID" value="SDR87343.1"/>
    <property type="molecule type" value="Genomic_DNA"/>
</dbReference>
<evidence type="ECO:0000313" key="9">
    <source>
        <dbReference type="EMBL" id="SDR87343.1"/>
    </source>
</evidence>
<evidence type="ECO:0000256" key="3">
    <source>
        <dbReference type="ARBA" id="ARBA00022989"/>
    </source>
</evidence>
<dbReference type="GO" id="GO:0006417">
    <property type="term" value="P:regulation of translation"/>
    <property type="evidence" value="ECO:0007669"/>
    <property type="project" value="TreeGrafter"/>
</dbReference>